<gene>
    <name evidence="2" type="ORF">DCHRY22_LOCUS5289</name>
</gene>
<proteinExistence type="predicted"/>
<evidence type="ECO:0000313" key="2">
    <source>
        <dbReference type="EMBL" id="CAG9564279.1"/>
    </source>
</evidence>
<dbReference type="AlphaFoldDB" id="A0A8J2W1W9"/>
<organism evidence="2 3">
    <name type="scientific">Danaus chrysippus</name>
    <name type="common">African queen</name>
    <dbReference type="NCBI Taxonomy" id="151541"/>
    <lineage>
        <taxon>Eukaryota</taxon>
        <taxon>Metazoa</taxon>
        <taxon>Ecdysozoa</taxon>
        <taxon>Arthropoda</taxon>
        <taxon>Hexapoda</taxon>
        <taxon>Insecta</taxon>
        <taxon>Pterygota</taxon>
        <taxon>Neoptera</taxon>
        <taxon>Endopterygota</taxon>
        <taxon>Lepidoptera</taxon>
        <taxon>Glossata</taxon>
        <taxon>Ditrysia</taxon>
        <taxon>Papilionoidea</taxon>
        <taxon>Nymphalidae</taxon>
        <taxon>Danainae</taxon>
        <taxon>Danaini</taxon>
        <taxon>Danaina</taxon>
        <taxon>Danaus</taxon>
        <taxon>Anosia</taxon>
    </lineage>
</organism>
<evidence type="ECO:0000256" key="1">
    <source>
        <dbReference type="SAM" id="MobiDB-lite"/>
    </source>
</evidence>
<dbReference type="Proteomes" id="UP000789524">
    <property type="component" value="Unassembled WGS sequence"/>
</dbReference>
<reference evidence="2" key="1">
    <citation type="submission" date="2021-09" db="EMBL/GenBank/DDBJ databases">
        <authorList>
            <person name="Martin H S."/>
        </authorList>
    </citation>
    <scope>NUCLEOTIDE SEQUENCE</scope>
</reference>
<keyword evidence="3" id="KW-1185">Reference proteome</keyword>
<name>A0A8J2W1W9_9NEOP</name>
<protein>
    <submittedName>
        <fullName evidence="2">(African queen) hypothetical protein</fullName>
    </submittedName>
</protein>
<sequence length="113" mass="12299">MCMETKGKTSTNSVSRFRVVNLLKSVPIQHSGHTVNTSYHLTVDGTPALPLRGHVVVDGETGAGKYATVIRPICEAKCMPIRVSPHLETASCKQRGNEVKLVSRHTYPSSPED</sequence>
<evidence type="ECO:0000313" key="3">
    <source>
        <dbReference type="Proteomes" id="UP000789524"/>
    </source>
</evidence>
<comment type="caution">
    <text evidence="2">The sequence shown here is derived from an EMBL/GenBank/DDBJ whole genome shotgun (WGS) entry which is preliminary data.</text>
</comment>
<dbReference type="EMBL" id="CAKASE010000050">
    <property type="protein sequence ID" value="CAG9564279.1"/>
    <property type="molecule type" value="Genomic_DNA"/>
</dbReference>
<feature type="region of interest" description="Disordered" evidence="1">
    <location>
        <begin position="94"/>
        <end position="113"/>
    </location>
</feature>
<accession>A0A8J2W1W9</accession>